<feature type="coiled-coil region" evidence="1">
    <location>
        <begin position="231"/>
        <end position="310"/>
    </location>
</feature>
<evidence type="ECO:0000256" key="1">
    <source>
        <dbReference type="SAM" id="Coils"/>
    </source>
</evidence>
<organism evidence="2 3">
    <name type="scientific">Prymnesium parvum</name>
    <name type="common">Toxic golden alga</name>
    <dbReference type="NCBI Taxonomy" id="97485"/>
    <lineage>
        <taxon>Eukaryota</taxon>
        <taxon>Haptista</taxon>
        <taxon>Haptophyta</taxon>
        <taxon>Prymnesiophyceae</taxon>
        <taxon>Prymnesiales</taxon>
        <taxon>Prymnesiaceae</taxon>
        <taxon>Prymnesium</taxon>
    </lineage>
</organism>
<evidence type="ECO:0000313" key="3">
    <source>
        <dbReference type="Proteomes" id="UP001515480"/>
    </source>
</evidence>
<reference evidence="2 3" key="1">
    <citation type="journal article" date="2024" name="Science">
        <title>Giant polyketide synthase enzymes in the biosynthesis of giant marine polyether toxins.</title>
        <authorList>
            <person name="Fallon T.R."/>
            <person name="Shende V.V."/>
            <person name="Wierzbicki I.H."/>
            <person name="Pendleton A.L."/>
            <person name="Watervoot N.F."/>
            <person name="Auber R.P."/>
            <person name="Gonzalez D.J."/>
            <person name="Wisecaver J.H."/>
            <person name="Moore B.S."/>
        </authorList>
    </citation>
    <scope>NUCLEOTIDE SEQUENCE [LARGE SCALE GENOMIC DNA]</scope>
    <source>
        <strain evidence="2 3">12B1</strain>
    </source>
</reference>
<dbReference type="AlphaFoldDB" id="A0AB34K1U7"/>
<accession>A0AB34K1U7</accession>
<dbReference type="EMBL" id="JBGBPQ010000002">
    <property type="protein sequence ID" value="KAL1527959.1"/>
    <property type="molecule type" value="Genomic_DNA"/>
</dbReference>
<protein>
    <submittedName>
        <fullName evidence="2">Uncharacterized protein</fullName>
    </submittedName>
</protein>
<proteinExistence type="predicted"/>
<sequence length="350" mass="38673">MADSGDDRTKKLALAIRGSTDSNEFDLQGYGAESCDALALNAFAKPLPLKEMVRFSFTVGGGKKVRQKYNDGLPTLLCDALKRVGFTEDRGASLSLDSAGCYKYQHNTDTDLKVVHVFPRIDPEAAAASEATGAADSLAPEQLIAFSELATFKKMIAAKTPSLNRRKRVLEVLKVARATLQALEEKMAAVQPLTDEEQLQYDSLDAEGLEAKQAWLTQQMENMVAEGQLTKNEQAAVLEQLTAKLAALEEKLAQAEASGKEKQAEKLREMRDELIKRSDAVRQLKPIVRRPKFEAEIKAARKKLAELEKLENSKKILPLEEVQKLNAKPKLLEDLKAMEIESAGWFPDAD</sequence>
<evidence type="ECO:0000313" key="2">
    <source>
        <dbReference type="EMBL" id="KAL1527959.1"/>
    </source>
</evidence>
<comment type="caution">
    <text evidence="2">The sequence shown here is derived from an EMBL/GenBank/DDBJ whole genome shotgun (WGS) entry which is preliminary data.</text>
</comment>
<gene>
    <name evidence="2" type="ORF">AB1Y20_009330</name>
</gene>
<name>A0AB34K1U7_PRYPA</name>
<keyword evidence="3" id="KW-1185">Reference proteome</keyword>
<keyword evidence="1" id="KW-0175">Coiled coil</keyword>
<dbReference type="Proteomes" id="UP001515480">
    <property type="component" value="Unassembled WGS sequence"/>
</dbReference>